<evidence type="ECO:0000313" key="3">
    <source>
        <dbReference type="Proteomes" id="UP000002282"/>
    </source>
</evidence>
<protein>
    <submittedName>
        <fullName evidence="2">Uncharacterized protein, isoform B</fullName>
    </submittedName>
</protein>
<proteinExistence type="predicted"/>
<dbReference type="AlphaFoldDB" id="A0A0R1E4A4"/>
<feature type="region of interest" description="Disordered" evidence="1">
    <location>
        <begin position="92"/>
        <end position="123"/>
    </location>
</feature>
<organism evidence="2 3">
    <name type="scientific">Drosophila yakuba</name>
    <name type="common">Fruit fly</name>
    <dbReference type="NCBI Taxonomy" id="7245"/>
    <lineage>
        <taxon>Eukaryota</taxon>
        <taxon>Metazoa</taxon>
        <taxon>Ecdysozoa</taxon>
        <taxon>Arthropoda</taxon>
        <taxon>Hexapoda</taxon>
        <taxon>Insecta</taxon>
        <taxon>Pterygota</taxon>
        <taxon>Neoptera</taxon>
        <taxon>Endopterygota</taxon>
        <taxon>Diptera</taxon>
        <taxon>Brachycera</taxon>
        <taxon>Muscomorpha</taxon>
        <taxon>Ephydroidea</taxon>
        <taxon>Drosophilidae</taxon>
        <taxon>Drosophila</taxon>
        <taxon>Sophophora</taxon>
    </lineage>
</organism>
<feature type="region of interest" description="Disordered" evidence="1">
    <location>
        <begin position="161"/>
        <end position="182"/>
    </location>
</feature>
<sequence>MHENKIPLRLVSHLSQYKLIEFIGYKAKNQDNMDLLNKAEKLQYDTSNLNIMQDDYALRMERFKSEIERNANSTYFMQDTCQLYQIKKSKSDPKIENSEKYEEDSEMDKKPEDKMKCSVDDSNQNKPRVLLRKKDRLKLKYMEALKLDENLEARVKHSALESNPHLEEQQAELRKRHKDQVERHKDVQEEIMVCFKRDMDELMQQYEAECSRLRKVHSGWMNQGKEPSDNSNTHQP</sequence>
<keyword evidence="3" id="KW-1185">Reference proteome</keyword>
<evidence type="ECO:0000313" key="2">
    <source>
        <dbReference type="EMBL" id="KRK04028.1"/>
    </source>
</evidence>
<evidence type="ECO:0000256" key="1">
    <source>
        <dbReference type="SAM" id="MobiDB-lite"/>
    </source>
</evidence>
<gene>
    <name evidence="2" type="primary">Dyak\GE24078</name>
    <name evidence="2" type="synonym">dyak_GLEANR_7807</name>
    <name evidence="2" type="synonym">GE24078</name>
    <name evidence="2" type="ORF">Dyak_GE24078</name>
</gene>
<reference evidence="2 3" key="2">
    <citation type="journal article" date="2007" name="PLoS Biol.">
        <title>Principles of genome evolution in the Drosophila melanogaster species group.</title>
        <authorList>
            <person name="Ranz J.M."/>
            <person name="Maurin D."/>
            <person name="Chan Y.S."/>
            <person name="von Grotthuss M."/>
            <person name="Hillier L.W."/>
            <person name="Roote J."/>
            <person name="Ashburner M."/>
            <person name="Bergman C.M."/>
        </authorList>
    </citation>
    <scope>NUCLEOTIDE SEQUENCE [LARGE SCALE GENOMIC DNA]</scope>
    <source>
        <strain evidence="3">Tai18E2 / Tucson 14021-0261.01</strain>
    </source>
</reference>
<dbReference type="OrthoDB" id="7867672at2759"/>
<name>A0A0R1E4A4_DROYA</name>
<dbReference type="EMBL" id="CM000160">
    <property type="protein sequence ID" value="KRK04028.1"/>
    <property type="molecule type" value="Genomic_DNA"/>
</dbReference>
<accession>A0A0R1E4A4</accession>
<dbReference type="Proteomes" id="UP000002282">
    <property type="component" value="Chromosome 3R"/>
</dbReference>
<feature type="compositionally biased region" description="Basic and acidic residues" evidence="1">
    <location>
        <begin position="107"/>
        <end position="119"/>
    </location>
</feature>
<reference evidence="2 3" key="1">
    <citation type="journal article" date="2007" name="Nature">
        <title>Evolution of genes and genomes on the Drosophila phylogeny.</title>
        <authorList>
            <consortium name="Drosophila 12 Genomes Consortium"/>
            <person name="Clark A.G."/>
            <person name="Eisen M.B."/>
            <person name="Smith D.R."/>
            <person name="Bergman C.M."/>
            <person name="Oliver B."/>
            <person name="Markow T.A."/>
            <person name="Kaufman T.C."/>
            <person name="Kellis M."/>
            <person name="Gelbart W."/>
            <person name="Iyer V.N."/>
            <person name="Pollard D.A."/>
            <person name="Sackton T.B."/>
            <person name="Larracuente A.M."/>
            <person name="Singh N.D."/>
            <person name="Abad J.P."/>
            <person name="Abt D.N."/>
            <person name="Adryan B."/>
            <person name="Aguade M."/>
            <person name="Akashi H."/>
            <person name="Anderson W.W."/>
            <person name="Aquadro C.F."/>
            <person name="Ardell D.H."/>
            <person name="Arguello R."/>
            <person name="Artieri C.G."/>
            <person name="Barbash D.A."/>
            <person name="Barker D."/>
            <person name="Barsanti P."/>
            <person name="Batterham P."/>
            <person name="Batzoglou S."/>
            <person name="Begun D."/>
            <person name="Bhutkar A."/>
            <person name="Blanco E."/>
            <person name="Bosak S.A."/>
            <person name="Bradley R.K."/>
            <person name="Brand A.D."/>
            <person name="Brent M.R."/>
            <person name="Brooks A.N."/>
            <person name="Brown R.H."/>
            <person name="Butlin R.K."/>
            <person name="Caggese C."/>
            <person name="Calvi B.R."/>
            <person name="Bernardo de Carvalho A."/>
            <person name="Caspi A."/>
            <person name="Castrezana S."/>
            <person name="Celniker S.E."/>
            <person name="Chang J.L."/>
            <person name="Chapple C."/>
            <person name="Chatterji S."/>
            <person name="Chinwalla A."/>
            <person name="Civetta A."/>
            <person name="Clifton S.W."/>
            <person name="Comeron J.M."/>
            <person name="Costello J.C."/>
            <person name="Coyne J.A."/>
            <person name="Daub J."/>
            <person name="David R.G."/>
            <person name="Delcher A.L."/>
            <person name="Delehaunty K."/>
            <person name="Do C.B."/>
            <person name="Ebling H."/>
            <person name="Edwards K."/>
            <person name="Eickbush T."/>
            <person name="Evans J.D."/>
            <person name="Filipski A."/>
            <person name="Findeiss S."/>
            <person name="Freyhult E."/>
            <person name="Fulton L."/>
            <person name="Fulton R."/>
            <person name="Garcia A.C."/>
            <person name="Gardiner A."/>
            <person name="Garfield D.A."/>
            <person name="Garvin B.E."/>
            <person name="Gibson G."/>
            <person name="Gilbert D."/>
            <person name="Gnerre S."/>
            <person name="Godfrey J."/>
            <person name="Good R."/>
            <person name="Gotea V."/>
            <person name="Gravely B."/>
            <person name="Greenberg A.J."/>
            <person name="Griffiths-Jones S."/>
            <person name="Gross S."/>
            <person name="Guigo R."/>
            <person name="Gustafson E.A."/>
            <person name="Haerty W."/>
            <person name="Hahn M.W."/>
            <person name="Halligan D.L."/>
            <person name="Halpern A.L."/>
            <person name="Halter G.M."/>
            <person name="Han M.V."/>
            <person name="Heger A."/>
            <person name="Hillier L."/>
            <person name="Hinrichs A.S."/>
            <person name="Holmes I."/>
            <person name="Hoskins R.A."/>
            <person name="Hubisz M.J."/>
            <person name="Hultmark D."/>
            <person name="Huntley M.A."/>
            <person name="Jaffe D.B."/>
            <person name="Jagadeeshan S."/>
            <person name="Jeck W.R."/>
            <person name="Johnson J."/>
            <person name="Jones C.D."/>
            <person name="Jordan W.C."/>
            <person name="Karpen G.H."/>
            <person name="Kataoka E."/>
            <person name="Keightley P.D."/>
            <person name="Kheradpour P."/>
            <person name="Kirkness E.F."/>
            <person name="Koerich L.B."/>
            <person name="Kristiansen K."/>
            <person name="Kudrna D."/>
            <person name="Kulathinal R.J."/>
            <person name="Kumar S."/>
            <person name="Kwok R."/>
            <person name="Lander E."/>
            <person name="Langley C.H."/>
            <person name="Lapoint R."/>
            <person name="Lazzaro B.P."/>
            <person name="Lee S.J."/>
            <person name="Levesque L."/>
            <person name="Li R."/>
            <person name="Lin C.F."/>
            <person name="Lin M.F."/>
            <person name="Lindblad-Toh K."/>
            <person name="Llopart A."/>
            <person name="Long M."/>
            <person name="Low L."/>
            <person name="Lozovsky E."/>
            <person name="Lu J."/>
            <person name="Luo M."/>
            <person name="Machado C.A."/>
            <person name="Makalowski W."/>
            <person name="Marzo M."/>
            <person name="Matsuda M."/>
            <person name="Matzkin L."/>
            <person name="McAllister B."/>
            <person name="McBride C.S."/>
            <person name="McKernan B."/>
            <person name="McKernan K."/>
            <person name="Mendez-Lago M."/>
            <person name="Minx P."/>
            <person name="Mollenhauer M.U."/>
            <person name="Montooth K."/>
            <person name="Mount S.M."/>
            <person name="Mu X."/>
            <person name="Myers E."/>
            <person name="Negre B."/>
            <person name="Newfeld S."/>
            <person name="Nielsen R."/>
            <person name="Noor M.A."/>
            <person name="O'Grady P."/>
            <person name="Pachter L."/>
            <person name="Papaceit M."/>
            <person name="Parisi M.J."/>
            <person name="Parisi M."/>
            <person name="Parts L."/>
            <person name="Pedersen J.S."/>
            <person name="Pesole G."/>
            <person name="Phillippy A.M."/>
            <person name="Ponting C.P."/>
            <person name="Pop M."/>
            <person name="Porcelli D."/>
            <person name="Powell J.R."/>
            <person name="Prohaska S."/>
            <person name="Pruitt K."/>
            <person name="Puig M."/>
            <person name="Quesneville H."/>
            <person name="Ram K.R."/>
            <person name="Rand D."/>
            <person name="Rasmussen M.D."/>
            <person name="Reed L.K."/>
            <person name="Reenan R."/>
            <person name="Reily A."/>
            <person name="Remington K.A."/>
            <person name="Rieger T.T."/>
            <person name="Ritchie M.G."/>
            <person name="Robin C."/>
            <person name="Rogers Y.H."/>
            <person name="Rohde C."/>
            <person name="Rozas J."/>
            <person name="Rubenfield M.J."/>
            <person name="Ruiz A."/>
            <person name="Russo S."/>
            <person name="Salzberg S.L."/>
            <person name="Sanchez-Gracia A."/>
            <person name="Saranga D.J."/>
            <person name="Sato H."/>
            <person name="Schaeffer S.W."/>
            <person name="Schatz M.C."/>
            <person name="Schlenke T."/>
            <person name="Schwartz R."/>
            <person name="Segarra C."/>
            <person name="Singh R.S."/>
            <person name="Sirot L."/>
            <person name="Sirota M."/>
            <person name="Sisneros N.B."/>
            <person name="Smith C.D."/>
            <person name="Smith T.F."/>
            <person name="Spieth J."/>
            <person name="Stage D.E."/>
            <person name="Stark A."/>
            <person name="Stephan W."/>
            <person name="Strausberg R.L."/>
            <person name="Strempel S."/>
            <person name="Sturgill D."/>
            <person name="Sutton G."/>
            <person name="Sutton G.G."/>
            <person name="Tao W."/>
            <person name="Teichmann S."/>
            <person name="Tobari Y.N."/>
            <person name="Tomimura Y."/>
            <person name="Tsolas J.M."/>
            <person name="Valente V.L."/>
            <person name="Venter E."/>
            <person name="Venter J.C."/>
            <person name="Vicario S."/>
            <person name="Vieira F.G."/>
            <person name="Vilella A.J."/>
            <person name="Villasante A."/>
            <person name="Walenz B."/>
            <person name="Wang J."/>
            <person name="Wasserman M."/>
            <person name="Watts T."/>
            <person name="Wilson D."/>
            <person name="Wilson R.K."/>
            <person name="Wing R.A."/>
            <person name="Wolfner M.F."/>
            <person name="Wong A."/>
            <person name="Wong G.K."/>
            <person name="Wu C.I."/>
            <person name="Wu G."/>
            <person name="Yamamoto D."/>
            <person name="Yang H.P."/>
            <person name="Yang S.P."/>
            <person name="Yorke J.A."/>
            <person name="Yoshida K."/>
            <person name="Zdobnov E."/>
            <person name="Zhang P."/>
            <person name="Zhang Y."/>
            <person name="Zimin A.V."/>
            <person name="Baldwin J."/>
            <person name="Abdouelleil A."/>
            <person name="Abdulkadir J."/>
            <person name="Abebe A."/>
            <person name="Abera B."/>
            <person name="Abreu J."/>
            <person name="Acer S.C."/>
            <person name="Aftuck L."/>
            <person name="Alexander A."/>
            <person name="An P."/>
            <person name="Anderson E."/>
            <person name="Anderson S."/>
            <person name="Arachi H."/>
            <person name="Azer M."/>
            <person name="Bachantsang P."/>
            <person name="Barry A."/>
            <person name="Bayul T."/>
            <person name="Berlin A."/>
            <person name="Bessette D."/>
            <person name="Bloom T."/>
            <person name="Blye J."/>
            <person name="Boguslavskiy L."/>
            <person name="Bonnet C."/>
            <person name="Boukhgalter B."/>
            <person name="Bourzgui I."/>
            <person name="Brown A."/>
            <person name="Cahill P."/>
            <person name="Channer S."/>
            <person name="Cheshatsang Y."/>
            <person name="Chuda L."/>
            <person name="Citroen M."/>
            <person name="Collymore A."/>
            <person name="Cooke P."/>
            <person name="Costello M."/>
            <person name="D'Aco K."/>
            <person name="Daza R."/>
            <person name="De Haan G."/>
            <person name="DeGray S."/>
            <person name="DeMaso C."/>
            <person name="Dhargay N."/>
            <person name="Dooley K."/>
            <person name="Dooley E."/>
            <person name="Doricent M."/>
            <person name="Dorje P."/>
            <person name="Dorjee K."/>
            <person name="Dupes A."/>
            <person name="Elong R."/>
            <person name="Falk J."/>
            <person name="Farina A."/>
            <person name="Faro S."/>
            <person name="Ferguson D."/>
            <person name="Fisher S."/>
            <person name="Foley C.D."/>
            <person name="Franke A."/>
            <person name="Friedrich D."/>
            <person name="Gadbois L."/>
            <person name="Gearin G."/>
            <person name="Gearin C.R."/>
            <person name="Giannoukos G."/>
            <person name="Goode T."/>
            <person name="Graham J."/>
            <person name="Grandbois E."/>
            <person name="Grewal S."/>
            <person name="Gyaltsen K."/>
            <person name="Hafez N."/>
            <person name="Hagos B."/>
            <person name="Hall J."/>
            <person name="Henson C."/>
            <person name="Hollinger A."/>
            <person name="Honan T."/>
            <person name="Huard M.D."/>
            <person name="Hughes L."/>
            <person name="Hurhula B."/>
            <person name="Husby M.E."/>
            <person name="Kamat A."/>
            <person name="Kanga B."/>
            <person name="Kashin S."/>
            <person name="Khazanovich D."/>
            <person name="Kisner P."/>
            <person name="Lance K."/>
            <person name="Lara M."/>
            <person name="Lee W."/>
            <person name="Lennon N."/>
            <person name="Letendre F."/>
            <person name="LeVine R."/>
            <person name="Lipovsky A."/>
            <person name="Liu X."/>
            <person name="Liu J."/>
            <person name="Liu S."/>
            <person name="Lokyitsang T."/>
            <person name="Lokyitsang Y."/>
            <person name="Lubonja R."/>
            <person name="Lui A."/>
            <person name="MacDonald P."/>
            <person name="Magnisalis V."/>
            <person name="Maru K."/>
            <person name="Matthews C."/>
            <person name="McCusker W."/>
            <person name="McDonough S."/>
            <person name="Mehta T."/>
            <person name="Meldrim J."/>
            <person name="Meneus L."/>
            <person name="Mihai O."/>
            <person name="Mihalev A."/>
            <person name="Mihova T."/>
            <person name="Mittelman R."/>
            <person name="Mlenga V."/>
            <person name="Montmayeur A."/>
            <person name="Mulrain L."/>
            <person name="Navidi A."/>
            <person name="Naylor J."/>
            <person name="Negash T."/>
            <person name="Nguyen T."/>
            <person name="Nguyen N."/>
            <person name="Nicol R."/>
            <person name="Norbu C."/>
            <person name="Norbu N."/>
            <person name="Novod N."/>
            <person name="O'Neill B."/>
            <person name="Osman S."/>
            <person name="Markiewicz E."/>
            <person name="Oyono O.L."/>
            <person name="Patti C."/>
            <person name="Phunkhang P."/>
            <person name="Pierre F."/>
            <person name="Priest M."/>
            <person name="Raghuraman S."/>
            <person name="Rege F."/>
            <person name="Reyes R."/>
            <person name="Rise C."/>
            <person name="Rogov P."/>
            <person name="Ross K."/>
            <person name="Ryan E."/>
            <person name="Settipalli S."/>
            <person name="Shea T."/>
            <person name="Sherpa N."/>
            <person name="Shi L."/>
            <person name="Shih D."/>
            <person name="Sparrow T."/>
            <person name="Spaulding J."/>
            <person name="Stalker J."/>
            <person name="Stange-Thomann N."/>
            <person name="Stavropoulos S."/>
            <person name="Stone C."/>
            <person name="Strader C."/>
            <person name="Tesfaye S."/>
            <person name="Thomson T."/>
            <person name="Thoulutsang Y."/>
            <person name="Thoulutsang D."/>
            <person name="Topham K."/>
            <person name="Topping I."/>
            <person name="Tsamla T."/>
            <person name="Vassiliev H."/>
            <person name="Vo A."/>
            <person name="Wangchuk T."/>
            <person name="Wangdi T."/>
            <person name="Weiand M."/>
            <person name="Wilkinson J."/>
            <person name="Wilson A."/>
            <person name="Yadav S."/>
            <person name="Young G."/>
            <person name="Yu Q."/>
            <person name="Zembek L."/>
            <person name="Zhong D."/>
            <person name="Zimmer A."/>
            <person name="Zwirko Z."/>
            <person name="Jaffe D.B."/>
            <person name="Alvarez P."/>
            <person name="Brockman W."/>
            <person name="Butler J."/>
            <person name="Chin C."/>
            <person name="Gnerre S."/>
            <person name="Grabherr M."/>
            <person name="Kleber M."/>
            <person name="Mauceli E."/>
            <person name="MacCallum I."/>
        </authorList>
    </citation>
    <scope>NUCLEOTIDE SEQUENCE [LARGE SCALE GENOMIC DNA]</scope>
    <source>
        <strain evidence="3">Tai18E2 / Tucson 14021-0261.01</strain>
    </source>
</reference>